<gene>
    <name evidence="1" type="ORF">SAMN05660642_03588</name>
</gene>
<evidence type="ECO:0000313" key="2">
    <source>
        <dbReference type="Proteomes" id="UP000198680"/>
    </source>
</evidence>
<dbReference type="STRING" id="1137991.SAMN05660642_03588"/>
<dbReference type="Proteomes" id="UP000198680">
    <property type="component" value="Unassembled WGS sequence"/>
</dbReference>
<sequence>MQIDKNQILELLRSQGDDAKAQQADQELPGTVDTDQHAGILEKLGLSPMDLISKLGGGGGGGLGGLLGGR</sequence>
<proteinExistence type="predicted"/>
<dbReference type="RefSeq" id="WP_091221501.1">
    <property type="nucleotide sequence ID" value="NZ_FNHE01000010.1"/>
</dbReference>
<keyword evidence="2" id="KW-1185">Reference proteome</keyword>
<protein>
    <submittedName>
        <fullName evidence="1">Uncharacterized protein</fullName>
    </submittedName>
</protein>
<name>A0A1G9X6W4_9ACTN</name>
<dbReference type="AlphaFoldDB" id="A0A1G9X6W4"/>
<accession>A0A1G9X6W4</accession>
<evidence type="ECO:0000313" key="1">
    <source>
        <dbReference type="EMBL" id="SDM92478.1"/>
    </source>
</evidence>
<reference evidence="2" key="1">
    <citation type="submission" date="2016-10" db="EMBL/GenBank/DDBJ databases">
        <authorList>
            <person name="Varghese N."/>
            <person name="Submissions S."/>
        </authorList>
    </citation>
    <scope>NUCLEOTIDE SEQUENCE [LARGE SCALE GENOMIC DNA]</scope>
    <source>
        <strain evidence="2">DSM 45419</strain>
    </source>
</reference>
<dbReference type="EMBL" id="FNHE01000010">
    <property type="protein sequence ID" value="SDM92478.1"/>
    <property type="molecule type" value="Genomic_DNA"/>
</dbReference>
<organism evidence="1 2">
    <name type="scientific">Geodermatophilus siccatus</name>
    <dbReference type="NCBI Taxonomy" id="1137991"/>
    <lineage>
        <taxon>Bacteria</taxon>
        <taxon>Bacillati</taxon>
        <taxon>Actinomycetota</taxon>
        <taxon>Actinomycetes</taxon>
        <taxon>Geodermatophilales</taxon>
        <taxon>Geodermatophilaceae</taxon>
        <taxon>Geodermatophilus</taxon>
    </lineage>
</organism>